<dbReference type="PANTHER" id="PTHR48475">
    <property type="entry name" value="RIBONUCLEASE H"/>
    <property type="match status" value="1"/>
</dbReference>
<sequence length="159" mass="17346">MIKWAIELGEYDISYQPRSAIKAQALAEFINEATLMEENEGNWLLHADGSSTLAGSGAGIVLTSPEGSSIWMVLAAGAKNLIASFDSQLVTNQVEGRYEIDTYWRKSLMDYPKKFLSTLSPMSVTEEGKNILQEIHEGACGSHIGGMALQGAANSYWRP</sequence>
<organism evidence="1">
    <name type="scientific">Sesamum latifolium</name>
    <dbReference type="NCBI Taxonomy" id="2727402"/>
    <lineage>
        <taxon>Eukaryota</taxon>
        <taxon>Viridiplantae</taxon>
        <taxon>Streptophyta</taxon>
        <taxon>Embryophyta</taxon>
        <taxon>Tracheophyta</taxon>
        <taxon>Spermatophyta</taxon>
        <taxon>Magnoliopsida</taxon>
        <taxon>eudicotyledons</taxon>
        <taxon>Gunneridae</taxon>
        <taxon>Pentapetalae</taxon>
        <taxon>asterids</taxon>
        <taxon>lamiids</taxon>
        <taxon>Lamiales</taxon>
        <taxon>Pedaliaceae</taxon>
        <taxon>Sesamum</taxon>
    </lineage>
</organism>
<evidence type="ECO:0000313" key="1">
    <source>
        <dbReference type="EMBL" id="KAL0402066.1"/>
    </source>
</evidence>
<dbReference type="PANTHER" id="PTHR48475:SF2">
    <property type="entry name" value="RIBONUCLEASE H"/>
    <property type="match status" value="1"/>
</dbReference>
<proteinExistence type="predicted"/>
<dbReference type="EMBL" id="JACGWN010000015">
    <property type="protein sequence ID" value="KAL0402066.1"/>
    <property type="molecule type" value="Genomic_DNA"/>
</dbReference>
<accession>A0AAW2TAY5</accession>
<comment type="caution">
    <text evidence="1">The sequence shown here is derived from an EMBL/GenBank/DDBJ whole genome shotgun (WGS) entry which is preliminary data.</text>
</comment>
<protein>
    <submittedName>
        <fullName evidence="1">Uncharacterized protein</fullName>
    </submittedName>
</protein>
<dbReference type="AlphaFoldDB" id="A0AAW2TAY5"/>
<name>A0AAW2TAY5_9LAMI</name>
<gene>
    <name evidence="1" type="ORF">Slati_4236500</name>
</gene>
<reference evidence="1" key="1">
    <citation type="submission" date="2020-06" db="EMBL/GenBank/DDBJ databases">
        <authorList>
            <person name="Li T."/>
            <person name="Hu X."/>
            <person name="Zhang T."/>
            <person name="Song X."/>
            <person name="Zhang H."/>
            <person name="Dai N."/>
            <person name="Sheng W."/>
            <person name="Hou X."/>
            <person name="Wei L."/>
        </authorList>
    </citation>
    <scope>NUCLEOTIDE SEQUENCE</scope>
    <source>
        <strain evidence="1">KEN1</strain>
        <tissue evidence="1">Leaf</tissue>
    </source>
</reference>
<reference evidence="1" key="2">
    <citation type="journal article" date="2024" name="Plant">
        <title>Genomic evolution and insights into agronomic trait innovations of Sesamum species.</title>
        <authorList>
            <person name="Miao H."/>
            <person name="Wang L."/>
            <person name="Qu L."/>
            <person name="Liu H."/>
            <person name="Sun Y."/>
            <person name="Le M."/>
            <person name="Wang Q."/>
            <person name="Wei S."/>
            <person name="Zheng Y."/>
            <person name="Lin W."/>
            <person name="Duan Y."/>
            <person name="Cao H."/>
            <person name="Xiong S."/>
            <person name="Wang X."/>
            <person name="Wei L."/>
            <person name="Li C."/>
            <person name="Ma Q."/>
            <person name="Ju M."/>
            <person name="Zhao R."/>
            <person name="Li G."/>
            <person name="Mu C."/>
            <person name="Tian Q."/>
            <person name="Mei H."/>
            <person name="Zhang T."/>
            <person name="Gao T."/>
            <person name="Zhang H."/>
        </authorList>
    </citation>
    <scope>NUCLEOTIDE SEQUENCE</scope>
    <source>
        <strain evidence="1">KEN1</strain>
    </source>
</reference>